<protein>
    <recommendedName>
        <fullName evidence="4">C3H1-type domain-containing protein</fullName>
    </recommendedName>
</protein>
<reference evidence="3" key="2">
    <citation type="submission" date="2014-06" db="EMBL/GenBank/DDBJ databases">
        <authorList>
            <person name="Aslett M."/>
            <person name="De Silva Nishadi"/>
        </authorList>
    </citation>
    <scope>NUCLEOTIDE SEQUENCE</scope>
    <source>
        <strain evidence="3">Bond</strain>
    </source>
</reference>
<proteinExistence type="predicted"/>
<reference evidence="3" key="1">
    <citation type="journal article" date="2014" name="Nucleic Acids Res.">
        <title>The evolutionary dynamics of variant antigen genes in Babesia reveal a history of genomic innovation underlying host-parasite interaction.</title>
        <authorList>
            <person name="Jackson A.P."/>
            <person name="Otto T.D."/>
            <person name="Darby A."/>
            <person name="Ramaprasad A."/>
            <person name="Xia D."/>
            <person name="Echaide I.E."/>
            <person name="Farber M."/>
            <person name="Gahlot S."/>
            <person name="Gamble J."/>
            <person name="Gupta D."/>
            <person name="Gupta Y."/>
            <person name="Jackson L."/>
            <person name="Malandrin L."/>
            <person name="Malas T.B."/>
            <person name="Moussa E."/>
            <person name="Nair M."/>
            <person name="Reid AJ."/>
            <person name="Sanders M."/>
            <person name="Sharma J."/>
            <person name="Tracey A."/>
            <person name="Quail M.A."/>
            <person name="Weir W."/>
            <person name="Wastling J.M."/>
            <person name="Hall N."/>
            <person name="Willadsen P."/>
            <person name="Lingelbach K."/>
            <person name="Shiels B."/>
            <person name="Tait A."/>
            <person name="Berriman M."/>
            <person name="Allred D.R."/>
            <person name="Pain A."/>
        </authorList>
    </citation>
    <scope>NUCLEOTIDE SEQUENCE</scope>
    <source>
        <strain evidence="3">Bond</strain>
    </source>
</reference>
<evidence type="ECO:0000256" key="1">
    <source>
        <dbReference type="SAM" id="Coils"/>
    </source>
</evidence>
<evidence type="ECO:0000313" key="3">
    <source>
        <dbReference type="EMBL" id="CDR71496.1"/>
    </source>
</evidence>
<dbReference type="GeneID" id="24561722"/>
<accession>A0A061BJ42</accession>
<evidence type="ECO:0008006" key="4">
    <source>
        <dbReference type="Google" id="ProtNLM"/>
    </source>
</evidence>
<sequence length="1816" mass="203104">MTSLNHHNNLCLVTLHFPPSTACHCPDHVPLRELGKKFGKILNLKNTSNNNTNNILNNLCSGLEKFLGFNSETKGYDGTGIVYSDLDRLCDGVMGFLYYVLKDVSEKQPYSVGKSILKEFVETELKPKLSTGREGFKVIEQLAGKVREYNDKVKTSNDYVKNKIKEMHNHVDKTLTDKLRSILLNDDSDLRKALTQQQVQKVEQAVTEAERLVKDYATKGTDFINGFREKKVFSYRKGTTYEYRDEFKDLNPDVQQKINNAIQNISYEATRLGALSAKEQNHLEQMTATIKDTFSSLNRCVNDKIGTDVTALVSNIVKQVDGILKSLQAIDKELWKHVNELGKWINTADEIVRDGINRANGIENKGVGSVNKDNIDNVVKNINTVFYGAKDFVKQNVEEAIKAVAKMDEELKKDLFTVKTQIEKSIDLINVSIAALGGKFSEITDRNKISGIIGHIEKQVAKVAGSGLRSESGLGAIKHILIAFIWRYKSEKFAAKMNELVGEIMRTDPVKGHLKQYVSSNKGQWNTYFKPDTTADSITLKVQEEIMKEITKVITEPELTGDSVESHLNVLNQNMLTFSQKLQNGMLSSITAIVDAVKNHQNFKEPGSTGQHIKHNLQDAVTSTFRQLAAEVNKSANMMNALLLEPRFPTNQKSSVAAYLDDALGVASTLHTNLKNALNDRTESTKSADKVDKAIEQVKNTLREQLSEDTEKPSSHVKLPTSGDKFQNYNGCVAQDDATLSALASGNLNNITESSGTLPNKIKDIDTHSLTYFEEKLGVKREVKNLSNGYLKEITDNLTQLMEAFSKAGRAVNAEFKKLQTNIGRKEHGSTVEVTKGSLQKIYDNLSNVLRDNVARVIQSATEFVKLEADKLKQNCTKSLTQHVNTESQQAIHKLITQARKLCISSMKSSLEQFSGKVTEELKPLPTLIDTDRQHGFKGFMRTLQGIIGENGETSDENIERLKGLVGQLSRNVNHKDAFIKLSANFKDFCSPLHVYLKAEIKRVHEANNEKINPKPSGVEQLYTSKLDAAHTALNNLLDHINTNNRYNHEVPALLDSLSTKVDSLHPKTFNDPNTPLLDGVGKGLREFAAELGKAYISAYDSETFGAELVEKDKLTPYGSKLSKVCLTVVSTSYNVLNTVRKYSGTTWKSDKIHQSTPIGQFLGNNGYVVSKDKQDGHLRHGAGMLGWHVYKSLVKNDDSRVYRHHDAEKDTGPLEMLHEILQTYYRIGHISTFSAKKLPCSIFEMLCWIVGLPCTSAYDEMLHDAVSDLFVDPSKRVTVGDLDAAVVGDEPVASYPEAIELERTQRAVKRLCSRSYDVLLEIVGYGNAYTTYAVDYCDNSLQLSYPSDPSQCLELLLDILRKLLPVFRFLHSQCKVTAEHRGWSDCWYGKGVQSSKSQCNDHASEKATCQPNDQPKCQARCQANCHPTSPLQSYLSDCLTGHLPHQVSSIGCKAKCATCPKVLPGQPCLTPLGFRGFSGSMKTGKDLCKVLTKFFFDVQYSSLLCLMPKPPSTLPEHYQFALTLGSMLKNGKGGSTGIVCTAFRASIGSASIRLYENPIELTNAFGDAYGNTHIEHSHRTGEPKHAPLSSLSMNNSCMLPKTDNIYCGPYLQSLYQDTYYSLAEKHCNLYLSWAIYLPWQFWNYLKTLYDSFCSISCQDWGCSGCLKGDKCKTGKHGTDYNCKCWSVVKCRGVQSTFYSYGFTFGDAKKLLDENELRYCHDFCKQLENILNSQFFKDLLQKCDEFIFTIRQPFIWLNVALWSLSLFYLICVMVGRLDVLHIKSHLRSPSSHKITAQSLLAAAQVGRLAKISYLRP</sequence>
<name>A0A061BJ42_BABBI</name>
<feature type="transmembrane region" description="Helical" evidence="2">
    <location>
        <begin position="1754"/>
        <end position="1777"/>
    </location>
</feature>
<dbReference type="RefSeq" id="XP_012770442.1">
    <property type="nucleotide sequence ID" value="XM_012914988.1"/>
</dbReference>
<gene>
    <name evidence="3" type="ORF">BBBOND_0001470</name>
</gene>
<keyword evidence="2" id="KW-0812">Transmembrane</keyword>
<dbReference type="KEGG" id="bbig:BBBOND_0001470"/>
<dbReference type="VEuPathDB" id="PiroplasmaDB:BBBOND_0001470"/>
<dbReference type="OrthoDB" id="75169at2759"/>
<feature type="coiled-coil region" evidence="1">
    <location>
        <begin position="192"/>
        <end position="219"/>
    </location>
</feature>
<keyword evidence="1" id="KW-0175">Coiled coil</keyword>
<keyword evidence="2" id="KW-0472">Membrane</keyword>
<organism evidence="3">
    <name type="scientific">Babesia bigemina</name>
    <dbReference type="NCBI Taxonomy" id="5866"/>
    <lineage>
        <taxon>Eukaryota</taxon>
        <taxon>Sar</taxon>
        <taxon>Alveolata</taxon>
        <taxon>Apicomplexa</taxon>
        <taxon>Aconoidasida</taxon>
        <taxon>Piroplasmida</taxon>
        <taxon>Babesiidae</taxon>
        <taxon>Babesia</taxon>
    </lineage>
</organism>
<dbReference type="EMBL" id="LK054944">
    <property type="protein sequence ID" value="CDR71496.1"/>
    <property type="molecule type" value="Genomic_DNA"/>
</dbReference>
<evidence type="ECO:0000256" key="2">
    <source>
        <dbReference type="SAM" id="Phobius"/>
    </source>
</evidence>
<keyword evidence="2" id="KW-1133">Transmembrane helix</keyword>